<dbReference type="GO" id="GO:0042054">
    <property type="term" value="F:histone methyltransferase activity"/>
    <property type="evidence" value="ECO:0007669"/>
    <property type="project" value="InterPro"/>
</dbReference>
<dbReference type="AlphaFoldDB" id="A0A6A7C1X5"/>
<dbReference type="Gene3D" id="2.170.270.10">
    <property type="entry name" value="SET domain"/>
    <property type="match status" value="1"/>
</dbReference>
<sequence length="676" mass="75665">MARKQSLDTNESISDAGQPKRSRFLASTYSLERHLNGQVERGSSRTERTLVASTGSSESSNVIVIDDDSKVSDASTPPTSPARVRPQPGIKAKLKRMAGKVGSVLGKRRREAAELAQPRNGKRKSALREVPRLLKELDTGPKGVLEELDLEDSEGNDAPLPRTKKARLSTLQEKVSIPSDGPVQSKRQKQWLKEGLYVGQNTEINKKEGPRKKLVSLAPKSRFTMPLPMFQYLDKARDFVIPYNIYATQGEERPKGWHELNKNRLIGDARELWEFDKQLGVSACVCKPPTSPDEMGCGYACLNRVMQYECNSDNCSLTAATCGNRCFAELSSRIRKGGAFDVGVEIVKTENRGYGVRSCRPFSAGQIIMEYTGEIITEDECQRRMREEYKNQQCYYLMELTRGLVIDGTRGSMARFINHSCEPNCEVRMVTVNGTPRMGVFAGENGIFTGEELTYDYNFDTFGNSRHTCYCGTPSCRGFLGKRLNALEAKAMQKKLAEKRKAAEETACATTEEQGRKRSRSSHGPGWVGWIDVDDPDVKEKLRQEKKEKEEAEKSSARALRLAARSKVVEEVEPVKVRRSVSDRRKTLTVEQEVLRRPVTHSGLVKNYNDENGRPSSALTQRGVKRSSKFTEMLSPEESDDVAVESAVIRRPSKRQVFRPAAASLARRVSGRRSLV</sequence>
<evidence type="ECO:0000256" key="8">
    <source>
        <dbReference type="SAM" id="MobiDB-lite"/>
    </source>
</evidence>
<dbReference type="OrthoDB" id="422362at2759"/>
<keyword evidence="6" id="KW-0949">S-adenosyl-L-methionine</keyword>
<dbReference type="SMART" id="SM00317">
    <property type="entry name" value="SET"/>
    <property type="match status" value="1"/>
</dbReference>
<evidence type="ECO:0000259" key="11">
    <source>
        <dbReference type="PROSITE" id="PS51215"/>
    </source>
</evidence>
<dbReference type="PROSITE" id="PS50868">
    <property type="entry name" value="POST_SET"/>
    <property type="match status" value="1"/>
</dbReference>
<feature type="region of interest" description="Disordered" evidence="8">
    <location>
        <begin position="144"/>
        <end position="163"/>
    </location>
</feature>
<keyword evidence="7" id="KW-0539">Nucleus</keyword>
<dbReference type="GO" id="GO:0005694">
    <property type="term" value="C:chromosome"/>
    <property type="evidence" value="ECO:0007669"/>
    <property type="project" value="UniProtKB-SubCell"/>
</dbReference>
<evidence type="ECO:0000256" key="1">
    <source>
        <dbReference type="ARBA" id="ARBA00004123"/>
    </source>
</evidence>
<feature type="domain" description="Post-SET" evidence="10">
    <location>
        <begin position="465"/>
        <end position="481"/>
    </location>
</feature>
<dbReference type="EMBL" id="MU005972">
    <property type="protein sequence ID" value="KAF2861474.1"/>
    <property type="molecule type" value="Genomic_DNA"/>
</dbReference>
<dbReference type="PANTHER" id="PTHR22884">
    <property type="entry name" value="SET DOMAIN PROTEINS"/>
    <property type="match status" value="1"/>
</dbReference>
<evidence type="ECO:0000259" key="10">
    <source>
        <dbReference type="PROSITE" id="PS50868"/>
    </source>
</evidence>
<feature type="region of interest" description="Disordered" evidence="8">
    <location>
        <begin position="109"/>
        <end position="128"/>
    </location>
</feature>
<keyword evidence="13" id="KW-1185">Reference proteome</keyword>
<reference evidence="12" key="1">
    <citation type="journal article" date="2020" name="Stud. Mycol.">
        <title>101 Dothideomycetes genomes: a test case for predicting lifestyles and emergence of pathogens.</title>
        <authorList>
            <person name="Haridas S."/>
            <person name="Albert R."/>
            <person name="Binder M."/>
            <person name="Bloem J."/>
            <person name="Labutti K."/>
            <person name="Salamov A."/>
            <person name="Andreopoulos B."/>
            <person name="Baker S."/>
            <person name="Barry K."/>
            <person name="Bills G."/>
            <person name="Bluhm B."/>
            <person name="Cannon C."/>
            <person name="Castanera R."/>
            <person name="Culley D."/>
            <person name="Daum C."/>
            <person name="Ezra D."/>
            <person name="Gonzalez J."/>
            <person name="Henrissat B."/>
            <person name="Kuo A."/>
            <person name="Liang C."/>
            <person name="Lipzen A."/>
            <person name="Lutzoni F."/>
            <person name="Magnuson J."/>
            <person name="Mondo S."/>
            <person name="Nolan M."/>
            <person name="Ohm R."/>
            <person name="Pangilinan J."/>
            <person name="Park H.-J."/>
            <person name="Ramirez L."/>
            <person name="Alfaro M."/>
            <person name="Sun H."/>
            <person name="Tritt A."/>
            <person name="Yoshinaga Y."/>
            <person name="Zwiers L.-H."/>
            <person name="Turgeon B."/>
            <person name="Goodwin S."/>
            <person name="Spatafora J."/>
            <person name="Crous P."/>
            <person name="Grigoriev I."/>
        </authorList>
    </citation>
    <scope>NUCLEOTIDE SEQUENCE</scope>
    <source>
        <strain evidence="12">CBS 480.64</strain>
    </source>
</reference>
<dbReference type="Pfam" id="PF17907">
    <property type="entry name" value="AWS"/>
    <property type="match status" value="1"/>
</dbReference>
<feature type="region of interest" description="Disordered" evidence="8">
    <location>
        <begin position="601"/>
        <end position="637"/>
    </location>
</feature>
<evidence type="ECO:0000256" key="5">
    <source>
        <dbReference type="ARBA" id="ARBA00022679"/>
    </source>
</evidence>
<dbReference type="PROSITE" id="PS50280">
    <property type="entry name" value="SET"/>
    <property type="match status" value="1"/>
</dbReference>
<dbReference type="Pfam" id="PF00856">
    <property type="entry name" value="SET"/>
    <property type="match status" value="1"/>
</dbReference>
<keyword evidence="5" id="KW-0808">Transferase</keyword>
<comment type="subcellular location">
    <subcellularLocation>
        <location evidence="2">Chromosome</location>
    </subcellularLocation>
    <subcellularLocation>
        <location evidence="1">Nucleus</location>
    </subcellularLocation>
</comment>
<evidence type="ECO:0000256" key="2">
    <source>
        <dbReference type="ARBA" id="ARBA00004286"/>
    </source>
</evidence>
<feature type="region of interest" description="Disordered" evidence="8">
    <location>
        <begin position="500"/>
        <end position="533"/>
    </location>
</feature>
<evidence type="ECO:0000256" key="4">
    <source>
        <dbReference type="ARBA" id="ARBA00022603"/>
    </source>
</evidence>
<evidence type="ECO:0000256" key="7">
    <source>
        <dbReference type="ARBA" id="ARBA00023242"/>
    </source>
</evidence>
<dbReference type="InterPro" id="IPR003616">
    <property type="entry name" value="Post-SET_dom"/>
</dbReference>
<keyword evidence="4" id="KW-0489">Methyltransferase</keyword>
<dbReference type="InterPro" id="IPR001214">
    <property type="entry name" value="SET_dom"/>
</dbReference>
<feature type="domain" description="SET" evidence="9">
    <location>
        <begin position="342"/>
        <end position="458"/>
    </location>
</feature>
<dbReference type="InterPro" id="IPR046341">
    <property type="entry name" value="SET_dom_sf"/>
</dbReference>
<feature type="region of interest" description="Disordered" evidence="8">
    <location>
        <begin position="1"/>
        <end position="21"/>
    </location>
</feature>
<evidence type="ECO:0000259" key="9">
    <source>
        <dbReference type="PROSITE" id="PS50280"/>
    </source>
</evidence>
<protein>
    <submittedName>
        <fullName evidence="12">SET domain-containing protein</fullName>
    </submittedName>
</protein>
<name>A0A6A7C1X5_9PEZI</name>
<dbReference type="InterPro" id="IPR050777">
    <property type="entry name" value="SET2_Histone-Lys_MeTrsfase"/>
</dbReference>
<dbReference type="GO" id="GO:0032259">
    <property type="term" value="P:methylation"/>
    <property type="evidence" value="ECO:0007669"/>
    <property type="project" value="UniProtKB-KW"/>
</dbReference>
<dbReference type="SUPFAM" id="SSF82199">
    <property type="entry name" value="SET domain"/>
    <property type="match status" value="1"/>
</dbReference>
<evidence type="ECO:0000313" key="13">
    <source>
        <dbReference type="Proteomes" id="UP000799421"/>
    </source>
</evidence>
<feature type="compositionally biased region" description="Acidic residues" evidence="8">
    <location>
        <begin position="146"/>
        <end position="155"/>
    </location>
</feature>
<dbReference type="GO" id="GO:0005634">
    <property type="term" value="C:nucleus"/>
    <property type="evidence" value="ECO:0007669"/>
    <property type="project" value="UniProtKB-SubCell"/>
</dbReference>
<proteinExistence type="predicted"/>
<dbReference type="Proteomes" id="UP000799421">
    <property type="component" value="Unassembled WGS sequence"/>
</dbReference>
<dbReference type="SMART" id="SM00508">
    <property type="entry name" value="PostSET"/>
    <property type="match status" value="1"/>
</dbReference>
<accession>A0A6A7C1X5</accession>
<keyword evidence="3" id="KW-0158">Chromosome</keyword>
<organism evidence="12 13">
    <name type="scientific">Piedraia hortae CBS 480.64</name>
    <dbReference type="NCBI Taxonomy" id="1314780"/>
    <lineage>
        <taxon>Eukaryota</taxon>
        <taxon>Fungi</taxon>
        <taxon>Dikarya</taxon>
        <taxon>Ascomycota</taxon>
        <taxon>Pezizomycotina</taxon>
        <taxon>Dothideomycetes</taxon>
        <taxon>Dothideomycetidae</taxon>
        <taxon>Capnodiales</taxon>
        <taxon>Piedraiaceae</taxon>
        <taxon>Piedraia</taxon>
    </lineage>
</organism>
<dbReference type="InterPro" id="IPR006560">
    <property type="entry name" value="AWS_dom"/>
</dbReference>
<feature type="region of interest" description="Disordered" evidence="8">
    <location>
        <begin position="35"/>
        <end position="88"/>
    </location>
</feature>
<feature type="domain" description="AWS" evidence="11">
    <location>
        <begin position="279"/>
        <end position="331"/>
    </location>
</feature>
<evidence type="ECO:0000256" key="3">
    <source>
        <dbReference type="ARBA" id="ARBA00022454"/>
    </source>
</evidence>
<dbReference type="PROSITE" id="PS51215">
    <property type="entry name" value="AWS"/>
    <property type="match status" value="1"/>
</dbReference>
<gene>
    <name evidence="12" type="ORF">K470DRAFT_256858</name>
</gene>
<evidence type="ECO:0000256" key="6">
    <source>
        <dbReference type="ARBA" id="ARBA00022691"/>
    </source>
</evidence>
<evidence type="ECO:0000313" key="12">
    <source>
        <dbReference type="EMBL" id="KAF2861474.1"/>
    </source>
</evidence>